<feature type="compositionally biased region" description="Polar residues" evidence="1">
    <location>
        <begin position="231"/>
        <end position="247"/>
    </location>
</feature>
<evidence type="ECO:0000313" key="3">
    <source>
        <dbReference type="EMBL" id="EUB58029.1"/>
    </source>
</evidence>
<feature type="compositionally biased region" description="Basic and acidic residues" evidence="1">
    <location>
        <begin position="1451"/>
        <end position="1462"/>
    </location>
</feature>
<evidence type="ECO:0000313" key="4">
    <source>
        <dbReference type="Proteomes" id="UP000019149"/>
    </source>
</evidence>
<dbReference type="EMBL" id="APAU02000070">
    <property type="protein sequence ID" value="EUB58029.1"/>
    <property type="molecule type" value="Genomic_DNA"/>
</dbReference>
<organism evidence="3 4">
    <name type="scientific">Echinococcus granulosus</name>
    <name type="common">Hydatid tapeworm</name>
    <dbReference type="NCBI Taxonomy" id="6210"/>
    <lineage>
        <taxon>Eukaryota</taxon>
        <taxon>Metazoa</taxon>
        <taxon>Spiralia</taxon>
        <taxon>Lophotrochozoa</taxon>
        <taxon>Platyhelminthes</taxon>
        <taxon>Cestoda</taxon>
        <taxon>Eucestoda</taxon>
        <taxon>Cyclophyllidea</taxon>
        <taxon>Taeniidae</taxon>
        <taxon>Echinococcus</taxon>
        <taxon>Echinococcus granulosus group</taxon>
    </lineage>
</organism>
<feature type="transmembrane region" description="Helical" evidence="2">
    <location>
        <begin position="1340"/>
        <end position="1364"/>
    </location>
</feature>
<keyword evidence="2" id="KW-0472">Membrane</keyword>
<dbReference type="STRING" id="6210.W6UX03"/>
<keyword evidence="2" id="KW-1133">Transmembrane helix</keyword>
<feature type="compositionally biased region" description="Pro residues" evidence="1">
    <location>
        <begin position="539"/>
        <end position="548"/>
    </location>
</feature>
<accession>W6UX03</accession>
<dbReference type="GeneID" id="36342850"/>
<feature type="region of interest" description="Disordered" evidence="1">
    <location>
        <begin position="273"/>
        <end position="302"/>
    </location>
</feature>
<feature type="compositionally biased region" description="Polar residues" evidence="1">
    <location>
        <begin position="1438"/>
        <end position="1450"/>
    </location>
</feature>
<dbReference type="RefSeq" id="XP_024349225.1">
    <property type="nucleotide sequence ID" value="XM_024496384.1"/>
</dbReference>
<keyword evidence="4" id="KW-1185">Reference proteome</keyword>
<feature type="region of interest" description="Disordered" evidence="1">
    <location>
        <begin position="490"/>
        <end position="509"/>
    </location>
</feature>
<evidence type="ECO:0000256" key="2">
    <source>
        <dbReference type="SAM" id="Phobius"/>
    </source>
</evidence>
<feature type="region of interest" description="Disordered" evidence="1">
    <location>
        <begin position="1431"/>
        <end position="1462"/>
    </location>
</feature>
<dbReference type="CTD" id="36342850"/>
<feature type="region of interest" description="Disordered" evidence="1">
    <location>
        <begin position="231"/>
        <end position="256"/>
    </location>
</feature>
<dbReference type="KEGG" id="egl:EGR_07135"/>
<feature type="compositionally biased region" description="Polar residues" evidence="1">
    <location>
        <begin position="490"/>
        <end position="500"/>
    </location>
</feature>
<feature type="region of interest" description="Disordered" evidence="1">
    <location>
        <begin position="520"/>
        <end position="557"/>
    </location>
</feature>
<protein>
    <submittedName>
        <fullName evidence="3">Uncharacterized protein</fullName>
    </submittedName>
</protein>
<dbReference type="OrthoDB" id="6244967at2759"/>
<reference evidence="3 4" key="1">
    <citation type="journal article" date="2013" name="Nat. Genet.">
        <title>The genome of the hydatid tapeworm Echinococcus granulosus.</title>
        <authorList>
            <person name="Zheng H."/>
            <person name="Zhang W."/>
            <person name="Zhang L."/>
            <person name="Zhang Z."/>
            <person name="Li J."/>
            <person name="Lu G."/>
            <person name="Zhu Y."/>
            <person name="Wang Y."/>
            <person name="Huang Y."/>
            <person name="Liu J."/>
            <person name="Kang H."/>
            <person name="Chen J."/>
            <person name="Wang L."/>
            <person name="Chen A."/>
            <person name="Yu S."/>
            <person name="Gao Z."/>
            <person name="Jin L."/>
            <person name="Gu W."/>
            <person name="Wang Z."/>
            <person name="Zhao L."/>
            <person name="Shi B."/>
            <person name="Wen H."/>
            <person name="Lin R."/>
            <person name="Jones M.K."/>
            <person name="Brejova B."/>
            <person name="Vinar T."/>
            <person name="Zhao G."/>
            <person name="McManus D.P."/>
            <person name="Chen Z."/>
            <person name="Zhou Y."/>
            <person name="Wang S."/>
        </authorList>
    </citation>
    <scope>NUCLEOTIDE SEQUENCE [LARGE SCALE GENOMIC DNA]</scope>
</reference>
<proteinExistence type="predicted"/>
<keyword evidence="2" id="KW-0812">Transmembrane</keyword>
<feature type="region of interest" description="Disordered" evidence="1">
    <location>
        <begin position="461"/>
        <end position="485"/>
    </location>
</feature>
<sequence>MTLRSEAIELSLCMTVVSIGTGKRNCELPPVPVATALASNIVESRNVDIIDGNRPYSFCEPSESDPLYASVGLPGVSATPRTRSEVVTSTAVAVAANSVVVPTTKRADFWNGVDSEGSGGSLALPYYSSILHDPNRSSPFYQEAPAVAPSQSPAVYAQVRNPQAPNPVRMRSNIVYAVPGCQGSNGVLGGYRRAVRSQGNHEVAPGPPVPSRAYRLSEVEHLLNFHRPATNQSADCCTDSSNNNHSNELSRRPRSATSFNGLHLFEMLQSGLRRRQNNQPQQQSRIDNSSDNRRSTAPVLSSVATNTGVIEAPIVPRVSGDYGGSTYGSGKSGHYRNITVRESIASLRARNALPTFLSDNRRPPTEAPPEADYEGVYWYPGEGDASQEAAPRSSYDSHVVVELTTDVGSDAYVEIPDRSRKEEIYAEPSENPPSTQTPPPIRNPNVSRILLEMQDFRYVDSENLSSSVTPPEIAEEGETKETGQVNVNCSEVMQPSTSHKTSTKLRKAEGRAVPIKAKVRKSQNMTPLMERSMETEPARSPPQSPPTQHPEQRRTSRPLPDVVNLFRSRDLCSSRAVMWLFKILAFCFLLSLYAYAQLEYELLEFIPVGGASNEENVYLTDNSPDVLIDATSRITRSVYFLGSSSLVTHVVRFSCEVSRRSSPLTEVKLCCSPPDQKFACHRLSGKPNTGKITCNKIYFNYTFDRYRGANFSLEFSPIREQSFPYNEHLYCEVQDSEATIQSNIIDLRDAIFYATQLGVTKSNTVEKVQIAEISPRDFPLKFSCGDYAGKIRHWPSWMAAVWQQYLSPFQWAYCKVGDFTTPVGCAKDHESLGLGDSVTTMDGTLFLLSDALLAKNPNIAFVCLKRGSASEPIRVFAADFLPQTTPRITKGFTLNPNAPPKHMGGFEAISPQEANYQFVEGTLLSDFKLLAFYRVPQSATSALRAEWFKDDVRLIDPEATATSFRLPNKVERSFAGIYELRVMEGGAQRLKFAFTVSVVGPPTFKDINCIDDLFYALEGTSKRFSCFLNAREGDAVEFRVGINGFEAVSAEQLRKVLSSSLQLQNQPIAQLDIDFRQFGVRSQSVMGVAVEVKGLTAGQNFRLSVKAINAYGQALVAGTLRVVPKPALDVAPSRMSCSSDCNEEPFDVYCIPAAAIVKQWANLNIVKHQGWVLARTFTMDMVMGDPDLAKYFVFDSANPSTLRVSPYRTISELSKTSDLPLTTLTTSLASSSSLSPNLQLLSTSSPTETLQDVLSARLSRPLTDLQLECRFQLFVNNSRAKFVKYTEESSSGSTARKKRTVMDDQKKIYDSYNEEEGALKDTLTVSRTFSEVVRQSATNFAWIAAVVIAIVFILIVIIISVWLCTRNRGETYKLSKKEYKLGNDPLRELKEKETFQTYERPEEPPSLASGMEEPELEVGSDEDGELEAYNMDPASKMTELTRQKSVASKTTRNEEKGDAVTKKALRRSKETLKTGCTLLVLF</sequence>
<name>W6UX03_ECHGR</name>
<evidence type="ECO:0000256" key="1">
    <source>
        <dbReference type="SAM" id="MobiDB-lite"/>
    </source>
</evidence>
<comment type="caution">
    <text evidence="3">The sequence shown here is derived from an EMBL/GenBank/DDBJ whole genome shotgun (WGS) entry which is preliminary data.</text>
</comment>
<feature type="compositionally biased region" description="Low complexity" evidence="1">
    <location>
        <begin position="277"/>
        <end position="287"/>
    </location>
</feature>
<feature type="region of interest" description="Disordered" evidence="1">
    <location>
        <begin position="424"/>
        <end position="444"/>
    </location>
</feature>
<gene>
    <name evidence="3" type="ORF">EGR_07135</name>
</gene>
<dbReference type="Proteomes" id="UP000019149">
    <property type="component" value="Unassembled WGS sequence"/>
</dbReference>